<dbReference type="PROSITE" id="PS51186">
    <property type="entry name" value="GNAT"/>
    <property type="match status" value="1"/>
</dbReference>
<dbReference type="Proteomes" id="UP000184139">
    <property type="component" value="Unassembled WGS sequence"/>
</dbReference>
<dbReference type="OrthoDB" id="5412651at2"/>
<evidence type="ECO:0000259" key="1">
    <source>
        <dbReference type="PROSITE" id="PS51186"/>
    </source>
</evidence>
<dbReference type="GO" id="GO:0016747">
    <property type="term" value="F:acyltransferase activity, transferring groups other than amino-acyl groups"/>
    <property type="evidence" value="ECO:0007669"/>
    <property type="project" value="InterPro"/>
</dbReference>
<dbReference type="EMBL" id="FQXS01000035">
    <property type="protein sequence ID" value="SHI10568.1"/>
    <property type="molecule type" value="Genomic_DNA"/>
</dbReference>
<dbReference type="Pfam" id="PF00583">
    <property type="entry name" value="Acetyltransf_1"/>
    <property type="match status" value="1"/>
</dbReference>
<reference evidence="2 3" key="1">
    <citation type="submission" date="2016-11" db="EMBL/GenBank/DDBJ databases">
        <authorList>
            <person name="Jaros S."/>
            <person name="Januszkiewicz K."/>
            <person name="Wedrychowicz H."/>
        </authorList>
    </citation>
    <scope>NUCLEOTIDE SEQUENCE [LARGE SCALE GENOMIC DNA]</scope>
    <source>
        <strain evidence="2 3">DSM 9705</strain>
    </source>
</reference>
<gene>
    <name evidence="2" type="ORF">SAMN02745124_03958</name>
</gene>
<dbReference type="STRING" id="1121409.SAMN02745124_03958"/>
<evidence type="ECO:0000313" key="3">
    <source>
        <dbReference type="Proteomes" id="UP000184139"/>
    </source>
</evidence>
<keyword evidence="3" id="KW-1185">Reference proteome</keyword>
<evidence type="ECO:0000313" key="2">
    <source>
        <dbReference type="EMBL" id="SHI10568.1"/>
    </source>
</evidence>
<dbReference type="InterPro" id="IPR016181">
    <property type="entry name" value="Acyl_CoA_acyltransferase"/>
</dbReference>
<name>A0A1M5YFE4_9BACT</name>
<dbReference type="InterPro" id="IPR000182">
    <property type="entry name" value="GNAT_dom"/>
</dbReference>
<dbReference type="RefSeq" id="WP_073378889.1">
    <property type="nucleotide sequence ID" value="NZ_FQXS01000035.1"/>
</dbReference>
<organism evidence="2 3">
    <name type="scientific">Desulfofustis glycolicus DSM 9705</name>
    <dbReference type="NCBI Taxonomy" id="1121409"/>
    <lineage>
        <taxon>Bacteria</taxon>
        <taxon>Pseudomonadati</taxon>
        <taxon>Thermodesulfobacteriota</taxon>
        <taxon>Desulfobulbia</taxon>
        <taxon>Desulfobulbales</taxon>
        <taxon>Desulfocapsaceae</taxon>
        <taxon>Desulfofustis</taxon>
    </lineage>
</organism>
<proteinExistence type="predicted"/>
<accession>A0A1M5YFE4</accession>
<feature type="domain" description="N-acetyltransferase" evidence="1">
    <location>
        <begin position="11"/>
        <end position="167"/>
    </location>
</feature>
<dbReference type="Gene3D" id="3.40.630.30">
    <property type="match status" value="1"/>
</dbReference>
<protein>
    <recommendedName>
        <fullName evidence="1">N-acetyltransferase domain-containing protein</fullName>
    </recommendedName>
</protein>
<dbReference type="AlphaFoldDB" id="A0A1M5YFE4"/>
<sequence length="328" mass="35969">MLTDRKLQEGFTLGLFRPEDAPGIVDCYREVYGDSFPVRYVYDPEAIVKRNSGSEQYTLVVRDPAGLIVGLVGLFAIDGNPGNYEVGQLMVRRRYRHLKLGQALSVAALTELPPLAGVRVLMAEAVCNTTISQKMALEHALLPTGLQLECLPNPEGTPTSLLSLFKIFSDTPHTIHVPGKYLDFVGGCCARLGLTRSYGNGSPPQTTAADPATEKLEFAGLIRCRFAKSGNNFDSWLDDFLETNQRSILQAQVNLGDPAAPWALGLLRERGFCLGAFLPSWFGTDALMVQRLPCRPQFDAIRLLAGDAEAIGNAVQRDLTTVNREWPE</sequence>
<dbReference type="CDD" id="cd04301">
    <property type="entry name" value="NAT_SF"/>
    <property type="match status" value="1"/>
</dbReference>
<dbReference type="SUPFAM" id="SSF55729">
    <property type="entry name" value="Acyl-CoA N-acyltransferases (Nat)"/>
    <property type="match status" value="1"/>
</dbReference>